<evidence type="ECO:0000256" key="2">
    <source>
        <dbReference type="ARBA" id="ARBA00006472"/>
    </source>
</evidence>
<proteinExistence type="inferred from homology"/>
<evidence type="ECO:0000313" key="6">
    <source>
        <dbReference type="Proteomes" id="UP000562352"/>
    </source>
</evidence>
<comment type="caution">
    <text evidence="5">The sequence shown here is derived from an EMBL/GenBank/DDBJ whole genome shotgun (WGS) entry which is preliminary data.</text>
</comment>
<protein>
    <recommendedName>
        <fullName evidence="4">Putative pterin-4-alpha-carbinolamine dehydratase</fullName>
        <shortName evidence="4">PHS</shortName>
        <ecNumber evidence="4">4.2.1.96</ecNumber>
    </recommendedName>
    <alternativeName>
        <fullName evidence="4">4-alpha-hydroxy-tetrahydropterin dehydratase</fullName>
    </alternativeName>
    <alternativeName>
        <fullName evidence="4">Pterin carbinolamine dehydratase</fullName>
        <shortName evidence="4">PCD</shortName>
    </alternativeName>
</protein>
<evidence type="ECO:0000256" key="3">
    <source>
        <dbReference type="ARBA" id="ARBA00023239"/>
    </source>
</evidence>
<reference evidence="5 6" key="1">
    <citation type="submission" date="2020-08" db="EMBL/GenBank/DDBJ databases">
        <title>Genomic Encyclopedia of Type Strains, Phase III (KMG-III): the genomes of soil and plant-associated and newly described type strains.</title>
        <authorList>
            <person name="Whitman W."/>
        </authorList>
    </citation>
    <scope>NUCLEOTIDE SEQUENCE [LARGE SCALE GENOMIC DNA]</scope>
    <source>
        <strain evidence="5 6">CECT 3303</strain>
    </source>
</reference>
<dbReference type="PANTHER" id="PTHR12599:SF0">
    <property type="entry name" value="PTERIN-4-ALPHA-CARBINOLAMINE DEHYDRATASE"/>
    <property type="match status" value="1"/>
</dbReference>
<organism evidence="5 6">
    <name type="scientific">Planomonospora venezuelensis</name>
    <dbReference type="NCBI Taxonomy" id="1999"/>
    <lineage>
        <taxon>Bacteria</taxon>
        <taxon>Bacillati</taxon>
        <taxon>Actinomycetota</taxon>
        <taxon>Actinomycetes</taxon>
        <taxon>Streptosporangiales</taxon>
        <taxon>Streptosporangiaceae</taxon>
        <taxon>Planomonospora</taxon>
    </lineage>
</organism>
<dbReference type="Proteomes" id="UP000562352">
    <property type="component" value="Unassembled WGS sequence"/>
</dbReference>
<evidence type="ECO:0000256" key="4">
    <source>
        <dbReference type="HAMAP-Rule" id="MF_00434"/>
    </source>
</evidence>
<gene>
    <name evidence="5" type="ORF">FHS22_001559</name>
</gene>
<dbReference type="GO" id="GO:0006729">
    <property type="term" value="P:tetrahydrobiopterin biosynthetic process"/>
    <property type="evidence" value="ECO:0007669"/>
    <property type="project" value="InterPro"/>
</dbReference>
<name>A0A841D1L8_PLAVE</name>
<keyword evidence="3 4" id="KW-0456">Lyase</keyword>
<accession>A0A841D1L8</accession>
<dbReference type="RefSeq" id="WP_184939708.1">
    <property type="nucleotide sequence ID" value="NZ_BAAAWZ010000001.1"/>
</dbReference>
<sequence>MNLLDDSEVRRLLAGVPQWRREGDEIRRTVTAPDFPTAIRVVDEIAVEAEKLNHHPDIDIRWRTLHLALTTHDAGGLTGADFTLAARIDEIAAAHGG</sequence>
<dbReference type="SUPFAM" id="SSF55248">
    <property type="entry name" value="PCD-like"/>
    <property type="match status" value="1"/>
</dbReference>
<dbReference type="InterPro" id="IPR036428">
    <property type="entry name" value="PCD_sf"/>
</dbReference>
<dbReference type="CDD" id="cd00488">
    <property type="entry name" value="PCD_DCoH"/>
    <property type="match status" value="1"/>
</dbReference>
<dbReference type="EMBL" id="JACHJJ010000004">
    <property type="protein sequence ID" value="MBB5962298.1"/>
    <property type="molecule type" value="Genomic_DNA"/>
</dbReference>
<dbReference type="Pfam" id="PF01329">
    <property type="entry name" value="Pterin_4a"/>
    <property type="match status" value="1"/>
</dbReference>
<evidence type="ECO:0000313" key="5">
    <source>
        <dbReference type="EMBL" id="MBB5962298.1"/>
    </source>
</evidence>
<dbReference type="EC" id="4.2.1.96" evidence="4"/>
<dbReference type="AlphaFoldDB" id="A0A841D1L8"/>
<dbReference type="HAMAP" id="MF_00434">
    <property type="entry name" value="Pterin_4_alpha"/>
    <property type="match status" value="1"/>
</dbReference>
<evidence type="ECO:0000256" key="1">
    <source>
        <dbReference type="ARBA" id="ARBA00001554"/>
    </source>
</evidence>
<comment type="catalytic activity">
    <reaction evidence="1 4">
        <text>(4aS,6R)-4a-hydroxy-L-erythro-5,6,7,8-tetrahydrobiopterin = (6R)-L-erythro-6,7-dihydrobiopterin + H2O</text>
        <dbReference type="Rhea" id="RHEA:11920"/>
        <dbReference type="ChEBI" id="CHEBI:15377"/>
        <dbReference type="ChEBI" id="CHEBI:15642"/>
        <dbReference type="ChEBI" id="CHEBI:43120"/>
        <dbReference type="EC" id="4.2.1.96"/>
    </reaction>
</comment>
<dbReference type="NCBIfam" id="NF002017">
    <property type="entry name" value="PRK00823.1-2"/>
    <property type="match status" value="1"/>
</dbReference>
<dbReference type="PANTHER" id="PTHR12599">
    <property type="entry name" value="PTERIN-4-ALPHA-CARBINOLAMINE DEHYDRATASE"/>
    <property type="match status" value="1"/>
</dbReference>
<dbReference type="InterPro" id="IPR001533">
    <property type="entry name" value="Pterin_deHydtase"/>
</dbReference>
<keyword evidence="6" id="KW-1185">Reference proteome</keyword>
<comment type="similarity">
    <text evidence="2 4">Belongs to the pterin-4-alpha-carbinolamine dehydratase family.</text>
</comment>
<dbReference type="GO" id="GO:0008124">
    <property type="term" value="F:4-alpha-hydroxytetrahydrobiopterin dehydratase activity"/>
    <property type="evidence" value="ECO:0007669"/>
    <property type="project" value="UniProtKB-UniRule"/>
</dbReference>
<dbReference type="Gene3D" id="3.30.1360.20">
    <property type="entry name" value="Transcriptional coactivator/pterin dehydratase"/>
    <property type="match status" value="1"/>
</dbReference>